<dbReference type="Proteomes" id="UP000711736">
    <property type="component" value="Unassembled WGS sequence"/>
</dbReference>
<name>A0ABS5UTY5_9BIFI</name>
<proteinExistence type="predicted"/>
<protein>
    <submittedName>
        <fullName evidence="1">Uncharacterized protein</fullName>
    </submittedName>
</protein>
<comment type="caution">
    <text evidence="1">The sequence shown here is derived from an EMBL/GenBank/DDBJ whole genome shotgun (WGS) entry which is preliminary data.</text>
</comment>
<accession>A0ABS5UTY5</accession>
<dbReference type="EMBL" id="JAFEJU010000002">
    <property type="protein sequence ID" value="MBT1174517.1"/>
    <property type="molecule type" value="Genomic_DNA"/>
</dbReference>
<keyword evidence="2" id="KW-1185">Reference proteome</keyword>
<reference evidence="1 2" key="1">
    <citation type="journal article" date="2021" name="Environ. Microbiol.">
        <title>Genetic insights into the dark matter of the mammalian gut microbiota through targeted genome reconstruction.</title>
        <authorList>
            <person name="Lugli G.A."/>
            <person name="Alessandri G."/>
            <person name="Milani C."/>
            <person name="Viappiani A."/>
            <person name="Fontana F."/>
            <person name="Tarracchini C."/>
            <person name="Mancabelli L."/>
            <person name="Argentini C."/>
            <person name="Ruiz L."/>
            <person name="Margolles A."/>
            <person name="van Sinderen D."/>
            <person name="Turroni F."/>
            <person name="Ventura M."/>
        </authorList>
    </citation>
    <scope>NUCLEOTIDE SEQUENCE [LARGE SCALE GENOMIC DNA]</scope>
    <source>
        <strain evidence="1 2">LC6</strain>
    </source>
</reference>
<evidence type="ECO:0000313" key="1">
    <source>
        <dbReference type="EMBL" id="MBT1174517.1"/>
    </source>
</evidence>
<evidence type="ECO:0000313" key="2">
    <source>
        <dbReference type="Proteomes" id="UP000711736"/>
    </source>
</evidence>
<organism evidence="1 2">
    <name type="scientific">Bifidobacterium colobi</name>
    <dbReference type="NCBI Taxonomy" id="2809026"/>
    <lineage>
        <taxon>Bacteria</taxon>
        <taxon>Bacillati</taxon>
        <taxon>Actinomycetota</taxon>
        <taxon>Actinomycetes</taxon>
        <taxon>Bifidobacteriales</taxon>
        <taxon>Bifidobacteriaceae</taxon>
        <taxon>Bifidobacterium</taxon>
    </lineage>
</organism>
<sequence length="133" mass="14751">MDAENLTRLTRRRSTTIEYWCRDSNLGKIRQLIRPSSATGEMADTFHLASTDMVEGYVAADALIDIVQQCRLKQGVVPVRVRLRVSDSLPVGDGTMPIAVCAADLAESIDPRERQAGLSVLQQLIDDYHHKGN</sequence>
<gene>
    <name evidence="1" type="ORF">JS530_03160</name>
</gene>